<dbReference type="InterPro" id="IPR019908">
    <property type="entry name" value="Toxin_RalR"/>
</dbReference>
<evidence type="ECO:0000313" key="1">
    <source>
        <dbReference type="EMBL" id="MBW7573900.1"/>
    </source>
</evidence>
<dbReference type="RefSeq" id="WP_219966303.1">
    <property type="nucleotide sequence ID" value="NZ_JAGFNZ010000006.1"/>
</dbReference>
<reference evidence="1 2" key="1">
    <citation type="submission" date="2021-03" db="EMBL/GenBank/DDBJ databases">
        <title>Caproiciproducens sp. nov. isolated from feces of cow.</title>
        <authorList>
            <person name="Choi J.-Y."/>
        </authorList>
    </citation>
    <scope>NUCLEOTIDE SEQUENCE [LARGE SCALE GENOMIC DNA]</scope>
    <source>
        <strain evidence="1 2">AGMB10547</strain>
    </source>
</reference>
<keyword evidence="2" id="KW-1185">Reference proteome</keyword>
<organism evidence="1 2">
    <name type="scientific">Caproiciproducens faecalis</name>
    <dbReference type="NCBI Taxonomy" id="2820301"/>
    <lineage>
        <taxon>Bacteria</taxon>
        <taxon>Bacillati</taxon>
        <taxon>Bacillota</taxon>
        <taxon>Clostridia</taxon>
        <taxon>Eubacteriales</taxon>
        <taxon>Acutalibacteraceae</taxon>
        <taxon>Caproiciproducens</taxon>
    </lineage>
</organism>
<gene>
    <name evidence="1" type="ORF">J5W02_13885</name>
</gene>
<dbReference type="Proteomes" id="UP000719942">
    <property type="component" value="Unassembled WGS sequence"/>
</dbReference>
<name>A0ABS7DRH8_9FIRM</name>
<sequence>MKEVKLKSCPFCGGEAEEKHSSTSGLFSNPIAYYFVQCKSCGATGEADLIPRKADEAWNRRPAPENKPLTLEELRKMDGEPAYCVNSRGDGKWAIVHICDDIQDSFCGDGNSEEWEFAYYGLTDDSNQLLDGAWLAYARKPEQEEFKLNRLKERLERETP</sequence>
<accession>A0ABS7DRH8</accession>
<dbReference type="NCBIfam" id="TIGR03655">
    <property type="entry name" value="anti_R_Lar"/>
    <property type="match status" value="1"/>
</dbReference>
<proteinExistence type="predicted"/>
<dbReference type="EMBL" id="JAGFNZ010000006">
    <property type="protein sequence ID" value="MBW7573900.1"/>
    <property type="molecule type" value="Genomic_DNA"/>
</dbReference>
<protein>
    <submittedName>
        <fullName evidence="1">Lar family restriction alleviation protein</fullName>
    </submittedName>
</protein>
<dbReference type="Pfam" id="PF14354">
    <property type="entry name" value="Lar_restr_allev"/>
    <property type="match status" value="1"/>
</dbReference>
<comment type="caution">
    <text evidence="1">The sequence shown here is derived from an EMBL/GenBank/DDBJ whole genome shotgun (WGS) entry which is preliminary data.</text>
</comment>
<evidence type="ECO:0000313" key="2">
    <source>
        <dbReference type="Proteomes" id="UP000719942"/>
    </source>
</evidence>